<evidence type="ECO:0000259" key="5">
    <source>
        <dbReference type="Pfam" id="PF13579"/>
    </source>
</evidence>
<sequence>MRIAMVSECADPPIAPREPDDEHGGRVADLAAALARHGHDVTVYTRRADPDQQEIVRVDGGYDVVHVPAGPPRPLSRDDLLPTMGQFTRFLLARWREDPPDVAHAHCWRCGLATVLAGRRLDIPTVQTFSTPGSRQGAAGHTGSAERIETEELIGRRADRIVARCTDEVFELTRRGVPRSKIAMIPAGVDVHRFAPSGPTAPRELGHRLVALGELLPRNGFQSLVQAMPMLPDTELVIAGGPAGAALAAHPHAAALLDDAARLGVGDRVWLAGQVSPADVPALLRSADVAACVPWSEASGTAPLEAMACGLPVVATAVGALNDTVVDGVTGLHVPPRDPVALASAVLALQADDAGRAALGLAGRDRVRARYRWDRVALDAVRVYARARSDIGHPTGGNALRVEA</sequence>
<dbReference type="InterPro" id="IPR001296">
    <property type="entry name" value="Glyco_trans_1"/>
</dbReference>
<dbReference type="SUPFAM" id="SSF53756">
    <property type="entry name" value="UDP-Glycosyltransferase/glycogen phosphorylase"/>
    <property type="match status" value="1"/>
</dbReference>
<accession>A0ABR7KZX9</accession>
<dbReference type="EMBL" id="JABVED010000001">
    <property type="protein sequence ID" value="MBC6445627.1"/>
    <property type="molecule type" value="Genomic_DNA"/>
</dbReference>
<dbReference type="Pfam" id="PF00534">
    <property type="entry name" value="Glycos_transf_1"/>
    <property type="match status" value="1"/>
</dbReference>
<organism evidence="6 7">
    <name type="scientific">Actinokineospora xionganensis</name>
    <dbReference type="NCBI Taxonomy" id="2684470"/>
    <lineage>
        <taxon>Bacteria</taxon>
        <taxon>Bacillati</taxon>
        <taxon>Actinomycetota</taxon>
        <taxon>Actinomycetes</taxon>
        <taxon>Pseudonocardiales</taxon>
        <taxon>Pseudonocardiaceae</taxon>
        <taxon>Actinokineospora</taxon>
    </lineage>
</organism>
<comment type="caution">
    <text evidence="6">The sequence shown here is derived from an EMBL/GenBank/DDBJ whole genome shotgun (WGS) entry which is preliminary data.</text>
</comment>
<reference evidence="6 7" key="1">
    <citation type="submission" date="2020-06" db="EMBL/GenBank/DDBJ databases">
        <title>Actinokineospora xiongansis sp. nov., isolated from soil of Baiyangdian.</title>
        <authorList>
            <person name="Zhang X."/>
        </authorList>
    </citation>
    <scope>NUCLEOTIDE SEQUENCE [LARGE SCALE GENOMIC DNA]</scope>
    <source>
        <strain evidence="6 7">HBU206404</strain>
    </source>
</reference>
<dbReference type="Proteomes" id="UP000734823">
    <property type="component" value="Unassembled WGS sequence"/>
</dbReference>
<dbReference type="Pfam" id="PF13579">
    <property type="entry name" value="Glyco_trans_4_4"/>
    <property type="match status" value="1"/>
</dbReference>
<feature type="region of interest" description="Disordered" evidence="3">
    <location>
        <begin position="1"/>
        <end position="24"/>
    </location>
</feature>
<dbReference type="InterPro" id="IPR028098">
    <property type="entry name" value="Glyco_trans_4-like_N"/>
</dbReference>
<evidence type="ECO:0000256" key="3">
    <source>
        <dbReference type="SAM" id="MobiDB-lite"/>
    </source>
</evidence>
<dbReference type="PANTHER" id="PTHR12526:SF635">
    <property type="entry name" value="GLYCOSYL TRANSFERASE GROUP 1"/>
    <property type="match status" value="1"/>
</dbReference>
<dbReference type="PANTHER" id="PTHR12526">
    <property type="entry name" value="GLYCOSYLTRANSFERASE"/>
    <property type="match status" value="1"/>
</dbReference>
<evidence type="ECO:0000313" key="7">
    <source>
        <dbReference type="Proteomes" id="UP000734823"/>
    </source>
</evidence>
<evidence type="ECO:0000256" key="2">
    <source>
        <dbReference type="ARBA" id="ARBA00022679"/>
    </source>
</evidence>
<evidence type="ECO:0000259" key="4">
    <source>
        <dbReference type="Pfam" id="PF00534"/>
    </source>
</evidence>
<dbReference type="Gene3D" id="3.40.50.2000">
    <property type="entry name" value="Glycogen Phosphorylase B"/>
    <property type="match status" value="2"/>
</dbReference>
<keyword evidence="1" id="KW-0328">Glycosyltransferase</keyword>
<protein>
    <submittedName>
        <fullName evidence="6">Glycosyltransferase</fullName>
    </submittedName>
</protein>
<keyword evidence="2" id="KW-0808">Transferase</keyword>
<feature type="domain" description="Glycosyl transferase family 1" evidence="4">
    <location>
        <begin position="209"/>
        <end position="364"/>
    </location>
</feature>
<name>A0ABR7KZX9_9PSEU</name>
<dbReference type="RefSeq" id="WP_187217701.1">
    <property type="nucleotide sequence ID" value="NZ_JABVED010000001.1"/>
</dbReference>
<keyword evidence="7" id="KW-1185">Reference proteome</keyword>
<proteinExistence type="predicted"/>
<evidence type="ECO:0000313" key="6">
    <source>
        <dbReference type="EMBL" id="MBC6445627.1"/>
    </source>
</evidence>
<feature type="domain" description="Glycosyltransferase subfamily 4-like N-terminal" evidence="5">
    <location>
        <begin position="26"/>
        <end position="188"/>
    </location>
</feature>
<evidence type="ECO:0000256" key="1">
    <source>
        <dbReference type="ARBA" id="ARBA00022676"/>
    </source>
</evidence>
<gene>
    <name evidence="6" type="ORF">GPZ80_00355</name>
</gene>